<dbReference type="Proteomes" id="UP000777438">
    <property type="component" value="Unassembled WGS sequence"/>
</dbReference>
<evidence type="ECO:0000259" key="2">
    <source>
        <dbReference type="Pfam" id="PF24883"/>
    </source>
</evidence>
<proteinExistence type="predicted"/>
<keyword evidence="1" id="KW-0677">Repeat</keyword>
<gene>
    <name evidence="4" type="ORF">B0T10DRAFT_577280</name>
</gene>
<evidence type="ECO:0000313" key="5">
    <source>
        <dbReference type="Proteomes" id="UP000777438"/>
    </source>
</evidence>
<evidence type="ECO:0000256" key="1">
    <source>
        <dbReference type="ARBA" id="ARBA00022737"/>
    </source>
</evidence>
<dbReference type="EMBL" id="JAGPYM010000019">
    <property type="protein sequence ID" value="KAH6884884.1"/>
    <property type="molecule type" value="Genomic_DNA"/>
</dbReference>
<dbReference type="InterPro" id="IPR027417">
    <property type="entry name" value="P-loop_NTPase"/>
</dbReference>
<accession>A0A9P9ALK5</accession>
<sequence length="956" mass="108481">MDPLSALSVAAASVQFIQFSTSLISGSIEIYQSSDGAKQSNRTVESLIDRLSNLTTTLVEAEQKSQAQSDTAIEVEYSRQLRVIVNKCRAISKELFDVLAALKGSGRHRITQSFLSSVKAIRRENKIKNLEQELRWAHNELGGCLLALMHNKQSGILSALQRLSQRLDSMAISHERRLGSLASTLGATVTERNRALSSELGALMSSIAREVELSQAQLRILESLRYTTMKMRESSISRAHRKTYRWILQPSSRSKNSNVRFIEWLQQGTGLFWIAGKPGSGKSTLMKLLHSHEKTEDALRVWARSSPLVVASHFFWYAGVDLQKSQEGLLRTLLDKILTECPHLMPLLCPKRWNDTRQQGYPWTMEELLRAFENLKSSSVTDSKFCFFIDALDEYRGNCADIAKVVAKLCESPNIKVCFSGREWPALENMFGPKRHDQSLRVQKIQMQLLTKDDIHRYVSDQLGSDLRYQRFKRSLDDYPVSTQKIDLLQEITDRAQGVFLWVTLVCDNLLRGLSNDDSLKTLQKRLHSLPTDLDDYFGQMLSRLDPVYLGYCVEMLQLVMASRRPLSVRVFDFLEADLIFALSDNPGMPPVTNDVRETRLKSIGADLMEFVAPRRLWDVLGLDVVFIHRTVHEFMSTSRMQEFLAKHTRRFFDVHTYLSQAFLALTQIIGSSSTSIQTKRAEIGNEVNAILDEMGYHMRQMERQEIVKHNILLDLIIHLDRSLDALYDKHGFTPSPLPGWGDGYESNYVAAFAAHQGLCGMVGRQLHRPGGIINDTNYMFPLIHYALHRIWFAPAEHQEKKRDMVRVLLRHGAKPDYPCPGGSPWKRFIEGCKTQNHGIVHSDMVPIMMALIDAGACPLVAKDLVSSTPIASSDWHIGAGTDSLERLKYAVVNHRISAHLPCLIRPIYYDFMSRTVLKPFVGNTLRFELFQVGLISSIVVSLLCFLTYTPLDVEE</sequence>
<dbReference type="Gene3D" id="3.40.50.300">
    <property type="entry name" value="P-loop containing nucleotide triphosphate hydrolases"/>
    <property type="match status" value="1"/>
</dbReference>
<dbReference type="PANTHER" id="PTHR10039">
    <property type="entry name" value="AMELOGENIN"/>
    <property type="match status" value="1"/>
</dbReference>
<protein>
    <recommendedName>
        <fullName evidence="6">NACHT domain-containing protein</fullName>
    </recommendedName>
</protein>
<dbReference type="InterPro" id="IPR056884">
    <property type="entry name" value="NPHP3-like_N"/>
</dbReference>
<comment type="caution">
    <text evidence="4">The sequence shown here is derived from an EMBL/GenBank/DDBJ whole genome shotgun (WGS) entry which is preliminary data.</text>
</comment>
<evidence type="ECO:0008006" key="6">
    <source>
        <dbReference type="Google" id="ProtNLM"/>
    </source>
</evidence>
<dbReference type="OrthoDB" id="443402at2759"/>
<organism evidence="4 5">
    <name type="scientific">Thelonectria olida</name>
    <dbReference type="NCBI Taxonomy" id="1576542"/>
    <lineage>
        <taxon>Eukaryota</taxon>
        <taxon>Fungi</taxon>
        <taxon>Dikarya</taxon>
        <taxon>Ascomycota</taxon>
        <taxon>Pezizomycotina</taxon>
        <taxon>Sordariomycetes</taxon>
        <taxon>Hypocreomycetidae</taxon>
        <taxon>Hypocreales</taxon>
        <taxon>Nectriaceae</taxon>
        <taxon>Thelonectria</taxon>
    </lineage>
</organism>
<dbReference type="SUPFAM" id="SSF52540">
    <property type="entry name" value="P-loop containing nucleoside triphosphate hydrolases"/>
    <property type="match status" value="1"/>
</dbReference>
<evidence type="ECO:0000259" key="3">
    <source>
        <dbReference type="Pfam" id="PF25053"/>
    </source>
</evidence>
<feature type="domain" description="Nephrocystin 3-like N-terminal" evidence="2">
    <location>
        <begin position="258"/>
        <end position="422"/>
    </location>
</feature>
<name>A0A9P9ALK5_9HYPO</name>
<dbReference type="InterPro" id="IPR056693">
    <property type="entry name" value="DUF7791"/>
</dbReference>
<evidence type="ECO:0000313" key="4">
    <source>
        <dbReference type="EMBL" id="KAH6884884.1"/>
    </source>
</evidence>
<dbReference type="PANTHER" id="PTHR10039:SF5">
    <property type="entry name" value="NACHT DOMAIN-CONTAINING PROTEIN"/>
    <property type="match status" value="1"/>
</dbReference>
<dbReference type="Pfam" id="PF25053">
    <property type="entry name" value="DUF7791"/>
    <property type="match status" value="1"/>
</dbReference>
<keyword evidence="5" id="KW-1185">Reference proteome</keyword>
<feature type="domain" description="DUF7791" evidence="3">
    <location>
        <begin position="545"/>
        <end position="672"/>
    </location>
</feature>
<reference evidence="4 5" key="1">
    <citation type="journal article" date="2021" name="Nat. Commun.">
        <title>Genetic determinants of endophytism in the Arabidopsis root mycobiome.</title>
        <authorList>
            <person name="Mesny F."/>
            <person name="Miyauchi S."/>
            <person name="Thiergart T."/>
            <person name="Pickel B."/>
            <person name="Atanasova L."/>
            <person name="Karlsson M."/>
            <person name="Huettel B."/>
            <person name="Barry K.W."/>
            <person name="Haridas S."/>
            <person name="Chen C."/>
            <person name="Bauer D."/>
            <person name="Andreopoulos W."/>
            <person name="Pangilinan J."/>
            <person name="LaButti K."/>
            <person name="Riley R."/>
            <person name="Lipzen A."/>
            <person name="Clum A."/>
            <person name="Drula E."/>
            <person name="Henrissat B."/>
            <person name="Kohler A."/>
            <person name="Grigoriev I.V."/>
            <person name="Martin F.M."/>
            <person name="Hacquard S."/>
        </authorList>
    </citation>
    <scope>NUCLEOTIDE SEQUENCE [LARGE SCALE GENOMIC DNA]</scope>
    <source>
        <strain evidence="4 5">MPI-CAGE-CH-0241</strain>
    </source>
</reference>
<dbReference type="Pfam" id="PF24883">
    <property type="entry name" value="NPHP3_N"/>
    <property type="match status" value="1"/>
</dbReference>
<dbReference type="AlphaFoldDB" id="A0A9P9ALK5"/>